<dbReference type="Gene3D" id="1.20.1720.10">
    <property type="entry name" value="Multidrug resistance protein D"/>
    <property type="match status" value="1"/>
</dbReference>
<dbReference type="Gene3D" id="1.20.1250.20">
    <property type="entry name" value="MFS general substrate transporter like domains"/>
    <property type="match status" value="1"/>
</dbReference>
<dbReference type="AlphaFoldDB" id="A0A1M4MP07"/>
<feature type="transmembrane region" description="Helical" evidence="8">
    <location>
        <begin position="257"/>
        <end position="275"/>
    </location>
</feature>
<dbReference type="InterPro" id="IPR011701">
    <property type="entry name" value="MFS"/>
</dbReference>
<evidence type="ECO:0000256" key="3">
    <source>
        <dbReference type="ARBA" id="ARBA00022475"/>
    </source>
</evidence>
<keyword evidence="3" id="KW-1003">Cell membrane</keyword>
<dbReference type="Pfam" id="PF07690">
    <property type="entry name" value="MFS_1"/>
    <property type="match status" value="1"/>
</dbReference>
<feature type="transmembrane region" description="Helical" evidence="8">
    <location>
        <begin position="174"/>
        <end position="192"/>
    </location>
</feature>
<feature type="transmembrane region" description="Helical" evidence="8">
    <location>
        <begin position="296"/>
        <end position="322"/>
    </location>
</feature>
<feature type="transmembrane region" description="Helical" evidence="8">
    <location>
        <begin position="147"/>
        <end position="168"/>
    </location>
</feature>
<feature type="transmembrane region" description="Helical" evidence="8">
    <location>
        <begin position="91"/>
        <end position="114"/>
    </location>
</feature>
<evidence type="ECO:0000256" key="8">
    <source>
        <dbReference type="SAM" id="Phobius"/>
    </source>
</evidence>
<reference evidence="10 11" key="1">
    <citation type="submission" date="2016-08" db="EMBL/GenBank/DDBJ databases">
        <authorList>
            <person name="Seilhamer J.J."/>
        </authorList>
    </citation>
    <scope>NUCLEOTIDE SEQUENCE [LARGE SCALE GENOMIC DNA]</scope>
    <source>
        <strain evidence="10">L21-II-0</strain>
    </source>
</reference>
<feature type="transmembrane region" description="Helical" evidence="8">
    <location>
        <begin position="362"/>
        <end position="382"/>
    </location>
</feature>
<feature type="transmembrane region" description="Helical" evidence="8">
    <location>
        <begin position="120"/>
        <end position="140"/>
    </location>
</feature>
<dbReference type="RefSeq" id="WP_143727303.1">
    <property type="nucleotide sequence ID" value="NZ_FMID01000061.1"/>
</dbReference>
<dbReference type="SUPFAM" id="SSF103473">
    <property type="entry name" value="MFS general substrate transporter"/>
    <property type="match status" value="2"/>
</dbReference>
<feature type="transmembrane region" description="Helical" evidence="8">
    <location>
        <begin position="434"/>
        <end position="453"/>
    </location>
</feature>
<evidence type="ECO:0000256" key="6">
    <source>
        <dbReference type="ARBA" id="ARBA00023136"/>
    </source>
</evidence>
<evidence type="ECO:0000256" key="2">
    <source>
        <dbReference type="ARBA" id="ARBA00022448"/>
    </source>
</evidence>
<dbReference type="InterPro" id="IPR020846">
    <property type="entry name" value="MFS_dom"/>
</dbReference>
<feature type="transmembrane region" description="Helical" evidence="8">
    <location>
        <begin position="459"/>
        <end position="480"/>
    </location>
</feature>
<keyword evidence="4 8" id="KW-0812">Transmembrane</keyword>
<accession>A0A1M4MP07</accession>
<dbReference type="InterPro" id="IPR036259">
    <property type="entry name" value="MFS_trans_sf"/>
</dbReference>
<evidence type="ECO:0000256" key="7">
    <source>
        <dbReference type="SAM" id="MobiDB-lite"/>
    </source>
</evidence>
<proteinExistence type="predicted"/>
<protein>
    <submittedName>
        <fullName evidence="10">Antiseptic resistance protein</fullName>
    </submittedName>
</protein>
<keyword evidence="6 8" id="KW-0472">Membrane</keyword>
<feature type="region of interest" description="Disordered" evidence="7">
    <location>
        <begin position="484"/>
        <end position="510"/>
    </location>
</feature>
<organism evidence="10 11">
    <name type="scientific">Methanoculleus chikugoensis</name>
    <dbReference type="NCBI Taxonomy" id="118126"/>
    <lineage>
        <taxon>Archaea</taxon>
        <taxon>Methanobacteriati</taxon>
        <taxon>Methanobacteriota</taxon>
        <taxon>Stenosarchaea group</taxon>
        <taxon>Methanomicrobia</taxon>
        <taxon>Methanomicrobiales</taxon>
        <taxon>Methanomicrobiaceae</taxon>
        <taxon>Methanoculleus</taxon>
    </lineage>
</organism>
<dbReference type="PROSITE" id="PS50850">
    <property type="entry name" value="MFS"/>
    <property type="match status" value="1"/>
</dbReference>
<name>A0A1M4MP07_9EURY</name>
<feature type="compositionally biased region" description="Basic residues" evidence="7">
    <location>
        <begin position="498"/>
        <end position="510"/>
    </location>
</feature>
<evidence type="ECO:0000256" key="4">
    <source>
        <dbReference type="ARBA" id="ARBA00022692"/>
    </source>
</evidence>
<feature type="transmembrane region" description="Helical" evidence="8">
    <location>
        <begin position="334"/>
        <end position="355"/>
    </location>
</feature>
<dbReference type="EMBL" id="FMID01000061">
    <property type="protein sequence ID" value="SCL76550.1"/>
    <property type="molecule type" value="Genomic_DNA"/>
</dbReference>
<evidence type="ECO:0000313" key="10">
    <source>
        <dbReference type="EMBL" id="SCL76550.1"/>
    </source>
</evidence>
<evidence type="ECO:0000259" key="9">
    <source>
        <dbReference type="PROSITE" id="PS50850"/>
    </source>
</evidence>
<dbReference type="Proteomes" id="UP000184671">
    <property type="component" value="Unassembled WGS sequence"/>
</dbReference>
<feature type="domain" description="Major facilitator superfamily (MFS) profile" evidence="9">
    <location>
        <begin position="20"/>
        <end position="485"/>
    </location>
</feature>
<gene>
    <name evidence="10" type="primary">qacA</name>
    <name evidence="10" type="ORF">L21_2484</name>
</gene>
<feature type="transmembrane region" description="Helical" evidence="8">
    <location>
        <begin position="213"/>
        <end position="237"/>
    </location>
</feature>
<comment type="subcellular location">
    <subcellularLocation>
        <location evidence="1">Cell membrane</location>
        <topology evidence="1">Multi-pass membrane protein</topology>
    </subcellularLocation>
</comment>
<evidence type="ECO:0000313" key="11">
    <source>
        <dbReference type="Proteomes" id="UP000184671"/>
    </source>
</evidence>
<dbReference type="PANTHER" id="PTHR42718">
    <property type="entry name" value="MAJOR FACILITATOR SUPERFAMILY MULTIDRUG TRANSPORTER MFSC"/>
    <property type="match status" value="1"/>
</dbReference>
<keyword evidence="2" id="KW-0813">Transport</keyword>
<dbReference type="GO" id="GO:0022857">
    <property type="term" value="F:transmembrane transporter activity"/>
    <property type="evidence" value="ECO:0007669"/>
    <property type="project" value="InterPro"/>
</dbReference>
<dbReference type="GO" id="GO:0005886">
    <property type="term" value="C:plasma membrane"/>
    <property type="evidence" value="ECO:0007669"/>
    <property type="project" value="UniProtKB-SubCell"/>
</dbReference>
<feature type="transmembrane region" description="Helical" evidence="8">
    <location>
        <begin position="388"/>
        <end position="413"/>
    </location>
</feature>
<feature type="transmembrane region" description="Helical" evidence="8">
    <location>
        <begin position="51"/>
        <end position="70"/>
    </location>
</feature>
<dbReference type="PANTHER" id="PTHR42718:SF46">
    <property type="entry name" value="BLR6921 PROTEIN"/>
    <property type="match status" value="1"/>
</dbReference>
<sequence length="510" mass="53146">MMTNSADPAPPAPVAAPQGVLLPLALAQFICSYAASNMNVAISNIATDLGTTVSGVQTTIAVFTLTMAALMIPGSKLTDILGRTYLFRRGLLVYGVGALVAAAAPGIGILILGYSLLEGIGTALLIPPVYILATVFFPDLTSRARAFGAISAAGGIGAAAGPLVGGIITTAISWRAAFVVQALVVGIVILQSRKIVDPGIQGPKPRLDIVGTILSAAGLFFVVVGILQASTYGWFAASQDFVIGNTVLIPQGGISPVWVFVLIGLLLLAGFFWHIRSMERAGKEPLLSTRLFKNRTSNLGLITQNIQWLVLMGLSFVVSVYLQTVRGYSAIETGLVLTPATIGILLSSMAAARLARRRSQATLIRAGFIVTVVGVLLLLLWVRETSNVLTFVPGLFLVGLGVGVMLTSSVNVVQSSFPEKDQGEISGLSRSVSNLGSSLGVAIAGTVIVSTLVEGNMGYALALVVLVFFALVGLAAAFMLPASPVPRSPGPSLPDRRPSRHPPGRPRDRK</sequence>
<evidence type="ECO:0000256" key="5">
    <source>
        <dbReference type="ARBA" id="ARBA00022989"/>
    </source>
</evidence>
<keyword evidence="5 8" id="KW-1133">Transmembrane helix</keyword>
<evidence type="ECO:0000256" key="1">
    <source>
        <dbReference type="ARBA" id="ARBA00004651"/>
    </source>
</evidence>
<dbReference type="STRING" id="118126.L21_2484"/>